<accession>A0A1F7GVW3</accession>
<reference evidence="1 2" key="1">
    <citation type="journal article" date="2016" name="Nat. Commun.">
        <title>Thousands of microbial genomes shed light on interconnected biogeochemical processes in an aquifer system.</title>
        <authorList>
            <person name="Anantharaman K."/>
            <person name="Brown C.T."/>
            <person name="Hug L.A."/>
            <person name="Sharon I."/>
            <person name="Castelle C.J."/>
            <person name="Probst A.J."/>
            <person name="Thomas B.C."/>
            <person name="Singh A."/>
            <person name="Wilkins M.J."/>
            <person name="Karaoz U."/>
            <person name="Brodie E.L."/>
            <person name="Williams K.H."/>
            <person name="Hubbard S.S."/>
            <person name="Banfield J.F."/>
        </authorList>
    </citation>
    <scope>NUCLEOTIDE SEQUENCE [LARGE SCALE GENOMIC DNA]</scope>
</reference>
<dbReference type="Proteomes" id="UP000177159">
    <property type="component" value="Unassembled WGS sequence"/>
</dbReference>
<organism evidence="1 2">
    <name type="scientific">Candidatus Roizmanbacteria bacterium RIFCSPHIGHO2_02_FULL_37_24</name>
    <dbReference type="NCBI Taxonomy" id="1802037"/>
    <lineage>
        <taxon>Bacteria</taxon>
        <taxon>Candidatus Roizmaniibacteriota</taxon>
    </lineage>
</organism>
<proteinExistence type="predicted"/>
<dbReference type="AlphaFoldDB" id="A0A1F7GVW3"/>
<evidence type="ECO:0000313" key="2">
    <source>
        <dbReference type="Proteomes" id="UP000177159"/>
    </source>
</evidence>
<name>A0A1F7GVW3_9BACT</name>
<evidence type="ECO:0000313" key="1">
    <source>
        <dbReference type="EMBL" id="OGK23210.1"/>
    </source>
</evidence>
<gene>
    <name evidence="1" type="ORF">A3C24_00955</name>
</gene>
<sequence>MTVPPGRDERSARDRLLADVLIEAYIQKYGVEHPVVIDSLRKYPTLVYLLGRVTPEPVGRGAVDFDRIERDVRYVQEGSAMFGLEHRDDAMRWKGILNHEVGTARRVYYVARRMQKLTTDERSRFEEAGFDFAEFDTLDPAFLRDFMLVSHPTRRGWDERRLYELDDQAHLPGTPGESALQFFIRESAPEIFQRLIRVEDHAGHLAVEGPRGHHFPNAIDGILTWCDWTYGQRPVELGPRFVALREARKDIPGELLDILEASGRNFEATVNEVLQTNLYQEMQEAPPEPWELEVRRAYVAPSGITIAEAFPFYVGDEYPGIEAS</sequence>
<dbReference type="EMBL" id="MFZM01000024">
    <property type="protein sequence ID" value="OGK23210.1"/>
    <property type="molecule type" value="Genomic_DNA"/>
</dbReference>
<comment type="caution">
    <text evidence="1">The sequence shown here is derived from an EMBL/GenBank/DDBJ whole genome shotgun (WGS) entry which is preliminary data.</text>
</comment>
<protein>
    <submittedName>
        <fullName evidence="1">Uncharacterized protein</fullName>
    </submittedName>
</protein>